<comment type="caution">
    <text evidence="4">The sequence shown here is derived from an EMBL/GenBank/DDBJ whole genome shotgun (WGS) entry which is preliminary data.</text>
</comment>
<dbReference type="EMBL" id="NPEF01000298">
    <property type="protein sequence ID" value="PJZ91366.1"/>
    <property type="molecule type" value="Genomic_DNA"/>
</dbReference>
<dbReference type="Proteomes" id="UP000232122">
    <property type="component" value="Unassembled WGS sequence"/>
</dbReference>
<proteinExistence type="predicted"/>
<evidence type="ECO:0000313" key="5">
    <source>
        <dbReference type="Proteomes" id="UP000232122"/>
    </source>
</evidence>
<dbReference type="RefSeq" id="WP_100765709.1">
    <property type="nucleotide sequence ID" value="NZ_NPEF02000012.1"/>
</dbReference>
<sequence>MHLHFRILKISVLTTIFLSFGSAFAHKGKPTFVLEEFSRLTDRIDLENENRTDVSALETLLEKGGEKEKDSEVFRKALPLVRTLGRTSDPKIKQKLYSDLVSLFERILGYHDRSGAILYHCPKSGKEWITNSPNVQNPFDRRNPSCIQKME</sequence>
<evidence type="ECO:0000313" key="4">
    <source>
        <dbReference type="EMBL" id="PJZ91366.1"/>
    </source>
</evidence>
<organism evidence="4">
    <name type="scientific">Leptospira ellisii</name>
    <dbReference type="NCBI Taxonomy" id="2023197"/>
    <lineage>
        <taxon>Bacteria</taxon>
        <taxon>Pseudomonadati</taxon>
        <taxon>Spirochaetota</taxon>
        <taxon>Spirochaetia</taxon>
        <taxon>Leptospirales</taxon>
        <taxon>Leptospiraceae</taxon>
        <taxon>Leptospira</taxon>
    </lineage>
</organism>
<feature type="region of interest" description="Disordered" evidence="1">
    <location>
        <begin position="132"/>
        <end position="151"/>
    </location>
</feature>
<keyword evidence="5" id="KW-1185">Reference proteome</keyword>
<name>A0A2N0B4B5_9LEPT</name>
<reference evidence="3" key="3">
    <citation type="submission" date="2023-10" db="EMBL/GenBank/DDBJ databases">
        <authorList>
            <person name="Picardeau M."/>
            <person name="Thibeaux R."/>
        </authorList>
    </citation>
    <scope>NUCLEOTIDE SEQUENCE</scope>
    <source>
        <strain evidence="3">ATI7-C-A5</strain>
    </source>
</reference>
<evidence type="ECO:0000256" key="2">
    <source>
        <dbReference type="SAM" id="SignalP"/>
    </source>
</evidence>
<dbReference type="OrthoDB" id="5294039at2"/>
<dbReference type="EMBL" id="NPEF02000012">
    <property type="protein sequence ID" value="MDV6236207.1"/>
    <property type="molecule type" value="Genomic_DNA"/>
</dbReference>
<accession>A0A2N0B4B5</accession>
<feature type="signal peptide" evidence="2">
    <location>
        <begin position="1"/>
        <end position="25"/>
    </location>
</feature>
<evidence type="ECO:0008006" key="6">
    <source>
        <dbReference type="Google" id="ProtNLM"/>
    </source>
</evidence>
<evidence type="ECO:0000313" key="3">
    <source>
        <dbReference type="EMBL" id="MDV6236207.1"/>
    </source>
</evidence>
<reference evidence="4" key="1">
    <citation type="submission" date="2017-07" db="EMBL/GenBank/DDBJ databases">
        <title>Leptospira spp. isolated from tropical soils.</title>
        <authorList>
            <person name="Thibeaux R."/>
            <person name="Iraola G."/>
            <person name="Ferres I."/>
            <person name="Bierque E."/>
            <person name="Girault D."/>
            <person name="Soupe-Gilbert M.-E."/>
            <person name="Picardeau M."/>
            <person name="Goarant C."/>
        </authorList>
    </citation>
    <scope>NUCLEOTIDE SEQUENCE [LARGE SCALE GENOMIC DNA]</scope>
    <source>
        <strain evidence="4">ATI7-C-A5</strain>
    </source>
</reference>
<dbReference type="AlphaFoldDB" id="A0A2N0B4B5"/>
<protein>
    <recommendedName>
        <fullName evidence="6">DUF3347 domain-containing protein</fullName>
    </recommendedName>
</protein>
<evidence type="ECO:0000256" key="1">
    <source>
        <dbReference type="SAM" id="MobiDB-lite"/>
    </source>
</evidence>
<feature type="chain" id="PRO_5044577143" description="DUF3347 domain-containing protein" evidence="2">
    <location>
        <begin position="26"/>
        <end position="151"/>
    </location>
</feature>
<gene>
    <name evidence="3" type="ORF">CH379_011290</name>
    <name evidence="4" type="ORF">CH379_19050</name>
</gene>
<reference evidence="3 5" key="2">
    <citation type="journal article" date="2018" name="Microb. Genom.">
        <title>Deciphering the unexplored Leptospira diversity from soils uncovers genomic evolution to virulence.</title>
        <authorList>
            <person name="Thibeaux R."/>
            <person name="Iraola G."/>
            <person name="Ferres I."/>
            <person name="Bierque E."/>
            <person name="Girault D."/>
            <person name="Soupe-Gilbert M.E."/>
            <person name="Picardeau M."/>
            <person name="Goarant C."/>
        </authorList>
    </citation>
    <scope>NUCLEOTIDE SEQUENCE [LARGE SCALE GENOMIC DNA]</scope>
    <source>
        <strain evidence="3 5">ATI7-C-A5</strain>
    </source>
</reference>
<keyword evidence="2" id="KW-0732">Signal</keyword>